<dbReference type="Pfam" id="PF07963">
    <property type="entry name" value="N_methyl"/>
    <property type="match status" value="1"/>
</dbReference>
<accession>K0AYP4</accession>
<feature type="transmembrane region" description="Helical" evidence="1">
    <location>
        <begin position="7"/>
        <end position="27"/>
    </location>
</feature>
<dbReference type="EMBL" id="CP003326">
    <property type="protein sequence ID" value="AFS78379.1"/>
    <property type="molecule type" value="Genomic_DNA"/>
</dbReference>
<reference evidence="2 3" key="1">
    <citation type="journal article" date="2012" name="PLoS ONE">
        <title>The purine-utilizing bacterium Clostridium acidurici 9a: a genome-guided metabolic reconsideration.</title>
        <authorList>
            <person name="Hartwich K."/>
            <person name="Poehlein A."/>
            <person name="Daniel R."/>
        </authorList>
    </citation>
    <scope>NUCLEOTIDE SEQUENCE [LARGE SCALE GENOMIC DNA]</scope>
    <source>
        <strain evidence="3">ATCC 7906 / DSM 604 / BCRC 14475 / CIP 104303 / KCTC 5404 / NCIMB 10678 / 9a</strain>
    </source>
</reference>
<proteinExistence type="predicted"/>
<dbReference type="STRING" id="1128398.Curi_c13690"/>
<dbReference type="OrthoDB" id="1711166at2"/>
<keyword evidence="1" id="KW-0812">Transmembrane</keyword>
<dbReference type="PROSITE" id="PS00409">
    <property type="entry name" value="PROKAR_NTER_METHYL"/>
    <property type="match status" value="1"/>
</dbReference>
<dbReference type="HOGENOM" id="CLU_1746270_0_0_9"/>
<organism evidence="2 3">
    <name type="scientific">Gottschalkia acidurici (strain ATCC 7906 / DSM 604 / BCRC 14475 / CIP 104303 / KCTC 5404 / NCIMB 10678 / 9a)</name>
    <name type="common">Clostridium acidurici</name>
    <dbReference type="NCBI Taxonomy" id="1128398"/>
    <lineage>
        <taxon>Bacteria</taxon>
        <taxon>Bacillati</taxon>
        <taxon>Bacillota</taxon>
        <taxon>Tissierellia</taxon>
        <taxon>Tissierellales</taxon>
        <taxon>Gottschalkiaceae</taxon>
        <taxon>Gottschalkia</taxon>
    </lineage>
</organism>
<gene>
    <name evidence="2" type="ordered locus">Curi_c13690</name>
</gene>
<dbReference type="eggNOG" id="COG4970">
    <property type="taxonomic scope" value="Bacteria"/>
</dbReference>
<dbReference type="Gene3D" id="3.30.700.10">
    <property type="entry name" value="Glycoprotein, Type 4 Pilin"/>
    <property type="match status" value="1"/>
</dbReference>
<keyword evidence="1" id="KW-0472">Membrane</keyword>
<name>K0AYP4_GOTA9</name>
<evidence type="ECO:0000256" key="1">
    <source>
        <dbReference type="SAM" id="Phobius"/>
    </source>
</evidence>
<evidence type="ECO:0000313" key="3">
    <source>
        <dbReference type="Proteomes" id="UP000006094"/>
    </source>
</evidence>
<keyword evidence="1" id="KW-1133">Transmembrane helix</keyword>
<dbReference type="SUPFAM" id="SSF54523">
    <property type="entry name" value="Pili subunits"/>
    <property type="match status" value="1"/>
</dbReference>
<dbReference type="NCBIfam" id="TIGR02532">
    <property type="entry name" value="IV_pilin_GFxxxE"/>
    <property type="match status" value="1"/>
</dbReference>
<protein>
    <submittedName>
        <fullName evidence="2">N-terminal methylation site-containing protein, prepilin-type</fullName>
    </submittedName>
</protein>
<keyword evidence="3" id="KW-1185">Reference proteome</keyword>
<dbReference type="Proteomes" id="UP000006094">
    <property type="component" value="Chromosome"/>
</dbReference>
<dbReference type="InterPro" id="IPR045584">
    <property type="entry name" value="Pilin-like"/>
</dbReference>
<dbReference type="RefSeq" id="WP_014967516.1">
    <property type="nucleotide sequence ID" value="NC_018664.1"/>
</dbReference>
<evidence type="ECO:0000313" key="2">
    <source>
        <dbReference type="EMBL" id="AFS78379.1"/>
    </source>
</evidence>
<dbReference type="InterPro" id="IPR012902">
    <property type="entry name" value="N_methyl_site"/>
</dbReference>
<sequence>MGLKNRGMTLIEVIVVISILAIITSIVTPKNNIRTYRLKSYARTMTNDIRMVRYLRMTEGEYYSILLQEHYYVILNGTKYIKKVEFGKDIRISDNLGRVIRFTYAGVPMGAGSIFIQDLKTKEYYDITIVPATGRVLLR</sequence>
<dbReference type="KEGG" id="cad:Curi_c13690"/>
<dbReference type="AlphaFoldDB" id="K0AYP4"/>